<accession>A0A0G2HPP3</accession>
<protein>
    <submittedName>
        <fullName evidence="2">Uncharacterized protein</fullName>
    </submittedName>
</protein>
<feature type="region of interest" description="Disordered" evidence="1">
    <location>
        <begin position="1"/>
        <end position="24"/>
    </location>
</feature>
<feature type="compositionally biased region" description="Low complexity" evidence="1">
    <location>
        <begin position="12"/>
        <end position="24"/>
    </location>
</feature>
<comment type="caution">
    <text evidence="2">The sequence shown here is derived from an EMBL/GenBank/DDBJ whole genome shotgun (WGS) entry which is preliminary data.</text>
</comment>
<organism evidence="2 3">
    <name type="scientific">[Emmonsia] crescens</name>
    <dbReference type="NCBI Taxonomy" id="73230"/>
    <lineage>
        <taxon>Eukaryota</taxon>
        <taxon>Fungi</taxon>
        <taxon>Dikarya</taxon>
        <taxon>Ascomycota</taxon>
        <taxon>Pezizomycotina</taxon>
        <taxon>Eurotiomycetes</taxon>
        <taxon>Eurotiomycetidae</taxon>
        <taxon>Onygenales</taxon>
        <taxon>Ajellomycetaceae</taxon>
        <taxon>Emergomyces</taxon>
    </lineage>
</organism>
<dbReference type="VEuPathDB" id="FungiDB:EMCG_05249"/>
<reference evidence="3" key="1">
    <citation type="journal article" date="2015" name="PLoS Genet.">
        <title>The dynamic genome and transcriptome of the human fungal pathogen Blastomyces and close relative Emmonsia.</title>
        <authorList>
            <person name="Munoz J.F."/>
            <person name="Gauthier G.M."/>
            <person name="Desjardins C.A."/>
            <person name="Gallo J.E."/>
            <person name="Holder J."/>
            <person name="Sullivan T.D."/>
            <person name="Marty A.J."/>
            <person name="Carmen J.C."/>
            <person name="Chen Z."/>
            <person name="Ding L."/>
            <person name="Gujja S."/>
            <person name="Magrini V."/>
            <person name="Misas E."/>
            <person name="Mitreva M."/>
            <person name="Priest M."/>
            <person name="Saif S."/>
            <person name="Whiston E.A."/>
            <person name="Young S."/>
            <person name="Zeng Q."/>
            <person name="Goldman W.E."/>
            <person name="Mardis E.R."/>
            <person name="Taylor J.W."/>
            <person name="McEwen J.G."/>
            <person name="Clay O.K."/>
            <person name="Klein B.S."/>
            <person name="Cuomo C.A."/>
        </authorList>
    </citation>
    <scope>NUCLEOTIDE SEQUENCE [LARGE SCALE GENOMIC DNA]</scope>
    <source>
        <strain evidence="3">UAMH 3008</strain>
    </source>
</reference>
<dbReference type="Proteomes" id="UP000034164">
    <property type="component" value="Unassembled WGS sequence"/>
</dbReference>
<sequence>MWTTHDRGDYVSGYSGSSISSRSVGFSTSNYNSPLRWHSGNIHRIHYRPI</sequence>
<name>A0A0G2HPP3_9EURO</name>
<proteinExistence type="predicted"/>
<evidence type="ECO:0000313" key="2">
    <source>
        <dbReference type="EMBL" id="KKZ59958.1"/>
    </source>
</evidence>
<gene>
    <name evidence="2" type="ORF">EMCG_05249</name>
</gene>
<dbReference type="AlphaFoldDB" id="A0A0G2HPP3"/>
<evidence type="ECO:0000313" key="3">
    <source>
        <dbReference type="Proteomes" id="UP000034164"/>
    </source>
</evidence>
<dbReference type="EMBL" id="LCZI01001615">
    <property type="protein sequence ID" value="KKZ59958.1"/>
    <property type="molecule type" value="Genomic_DNA"/>
</dbReference>
<evidence type="ECO:0000256" key="1">
    <source>
        <dbReference type="SAM" id="MobiDB-lite"/>
    </source>
</evidence>